<reference evidence="2 3" key="1">
    <citation type="submission" date="2016-05" db="EMBL/GenBank/DDBJ databases">
        <title>Genomic and physiological characterization of Planctopirus sp. isolated from fresh water lake.</title>
        <authorList>
            <person name="Subhash Y."/>
            <person name="Ramana C."/>
        </authorList>
    </citation>
    <scope>NUCLEOTIDE SEQUENCE [LARGE SCALE GENOMIC DNA]</scope>
    <source>
        <strain evidence="2 3">JC280</strain>
    </source>
</reference>
<dbReference type="AlphaFoldDB" id="A0A1C3E4G5"/>
<comment type="caution">
    <text evidence="2">The sequence shown here is derived from an EMBL/GenBank/DDBJ whole genome shotgun (WGS) entry which is preliminary data.</text>
</comment>
<feature type="compositionally biased region" description="Polar residues" evidence="1">
    <location>
        <begin position="195"/>
        <end position="211"/>
    </location>
</feature>
<name>A0A1C3E4G5_9PLAN</name>
<feature type="region of interest" description="Disordered" evidence="1">
    <location>
        <begin position="161"/>
        <end position="211"/>
    </location>
</feature>
<protein>
    <submittedName>
        <fullName evidence="2">Uncharacterized protein</fullName>
    </submittedName>
</protein>
<feature type="compositionally biased region" description="Low complexity" evidence="1">
    <location>
        <begin position="86"/>
        <end position="97"/>
    </location>
</feature>
<proteinExistence type="predicted"/>
<gene>
    <name evidence="2" type="ORF">A6X21_14900</name>
</gene>
<feature type="region of interest" description="Disordered" evidence="1">
    <location>
        <begin position="68"/>
        <end position="140"/>
    </location>
</feature>
<sequence>METSEFNDMPQSWFNVVGLSFSLPALVLSLETSLAQEVIRFQHDPELVRPKVTTENLVQELGPLPLLFEDQTPAGSKNPPPPAQANSNSETTSSNGTDVDRTQQVSYSQAGQEPAIIPPAKSSNADLPTDQSPAKAMASRSAAAAYEQQVTLARRKIQERAAREALERAQRLDARRHPAAHAPARPPFLNGKGQPISSNGQLDQAPQFTKW</sequence>
<feature type="compositionally biased region" description="Polar residues" evidence="1">
    <location>
        <begin position="121"/>
        <end position="131"/>
    </location>
</feature>
<feature type="compositionally biased region" description="Polar residues" evidence="1">
    <location>
        <begin position="102"/>
        <end position="111"/>
    </location>
</feature>
<dbReference type="Proteomes" id="UP000094828">
    <property type="component" value="Unassembled WGS sequence"/>
</dbReference>
<keyword evidence="3" id="KW-1185">Reference proteome</keyword>
<organism evidence="2 3">
    <name type="scientific">Planctopirus hydrillae</name>
    <dbReference type="NCBI Taxonomy" id="1841610"/>
    <lineage>
        <taxon>Bacteria</taxon>
        <taxon>Pseudomonadati</taxon>
        <taxon>Planctomycetota</taxon>
        <taxon>Planctomycetia</taxon>
        <taxon>Planctomycetales</taxon>
        <taxon>Planctomycetaceae</taxon>
        <taxon>Planctopirus</taxon>
    </lineage>
</organism>
<evidence type="ECO:0000256" key="1">
    <source>
        <dbReference type="SAM" id="MobiDB-lite"/>
    </source>
</evidence>
<evidence type="ECO:0000313" key="3">
    <source>
        <dbReference type="Proteomes" id="UP000094828"/>
    </source>
</evidence>
<feature type="compositionally biased region" description="Basic and acidic residues" evidence="1">
    <location>
        <begin position="161"/>
        <end position="176"/>
    </location>
</feature>
<accession>A0A1C3E4G5</accession>
<evidence type="ECO:0000313" key="2">
    <source>
        <dbReference type="EMBL" id="ODA28136.1"/>
    </source>
</evidence>
<dbReference type="EMBL" id="LYDR01000158">
    <property type="protein sequence ID" value="ODA28136.1"/>
    <property type="molecule type" value="Genomic_DNA"/>
</dbReference>